<reference evidence="2 3" key="1">
    <citation type="submission" date="2020-06" db="EMBL/GenBank/DDBJ databases">
        <authorList>
            <person name="Criscuolo A."/>
        </authorList>
    </citation>
    <scope>NUCLEOTIDE SEQUENCE [LARGE SCALE GENOMIC DNA]</scope>
    <source>
        <strain evidence="3">CIP 111411</strain>
    </source>
</reference>
<accession>A0A6V6Z9Q1</accession>
<dbReference type="Proteomes" id="UP000530060">
    <property type="component" value="Unassembled WGS sequence"/>
</dbReference>
<evidence type="ECO:0000259" key="1">
    <source>
        <dbReference type="Pfam" id="PF04230"/>
    </source>
</evidence>
<comment type="caution">
    <text evidence="2">The sequence shown here is derived from an EMBL/GenBank/DDBJ whole genome shotgun (WGS) entry which is preliminary data.</text>
</comment>
<dbReference type="InterPro" id="IPR007345">
    <property type="entry name" value="Polysacch_pyruvyl_Trfase"/>
</dbReference>
<sequence>MKSKKKIRLFWWSEIHLASKKEENYGDLIGRYLVEKISNKKIIWTHPKKRNFLNHFQTVYFTVGSILSQINGKCVVWGSGIISKEFKIKKAEFLAVRGPQTRKLLIEQGYQVPEIYGDPALLMPKYYNPEYKIKYNLGIIPHYIDYENVMIQYKGLKDILVINLMTNNVEEVTDAILSCKKIISSSLHGVIVSHAYQIPAVWVEFSNKIFGDGIKYQDYFESVDLAMYKPLFLERPITNDQLDIVFSSSNILPKKERIIQIQKQLMEVCPF</sequence>
<dbReference type="EMBL" id="CAIJDP010000088">
    <property type="protein sequence ID" value="CAD0008480.1"/>
    <property type="molecule type" value="Genomic_DNA"/>
</dbReference>
<feature type="domain" description="Polysaccharide pyruvyl transferase" evidence="1">
    <location>
        <begin position="59"/>
        <end position="204"/>
    </location>
</feature>
<organism evidence="2 3">
    <name type="scientific">Flavobacterium salmonis</name>
    <dbReference type="NCBI Taxonomy" id="2654844"/>
    <lineage>
        <taxon>Bacteria</taxon>
        <taxon>Pseudomonadati</taxon>
        <taxon>Bacteroidota</taxon>
        <taxon>Flavobacteriia</taxon>
        <taxon>Flavobacteriales</taxon>
        <taxon>Flavobacteriaceae</taxon>
        <taxon>Flavobacterium</taxon>
    </lineage>
</organism>
<evidence type="ECO:0000313" key="2">
    <source>
        <dbReference type="EMBL" id="CAD0008480.1"/>
    </source>
</evidence>
<dbReference type="RefSeq" id="WP_180910419.1">
    <property type="nucleotide sequence ID" value="NZ_CAIJDP010000088.1"/>
</dbReference>
<gene>
    <name evidence="2" type="ORF">FLAT13_04411</name>
</gene>
<protein>
    <submittedName>
        <fullName evidence="2">Exosortase</fullName>
    </submittedName>
</protein>
<keyword evidence="3" id="KW-1185">Reference proteome</keyword>
<dbReference type="Pfam" id="PF04230">
    <property type="entry name" value="PS_pyruv_trans"/>
    <property type="match status" value="1"/>
</dbReference>
<evidence type="ECO:0000313" key="3">
    <source>
        <dbReference type="Proteomes" id="UP000530060"/>
    </source>
</evidence>
<dbReference type="AlphaFoldDB" id="A0A6V6Z9Q1"/>
<proteinExistence type="predicted"/>
<name>A0A6V6Z9Q1_9FLAO</name>